<sequence length="37" mass="4183">MLALQYEEKGNATIAIMVVTIFLAKRQESNEKDATRV</sequence>
<gene>
    <name evidence="1" type="ORF">PI172_2204</name>
</gene>
<dbReference type="Proteomes" id="UP000067008">
    <property type="component" value="Chromosome 1"/>
</dbReference>
<proteinExistence type="predicted"/>
<name>A0AAD1BMI4_PREIN</name>
<evidence type="ECO:0000313" key="1">
    <source>
        <dbReference type="EMBL" id="BAR96932.1"/>
    </source>
</evidence>
<dbReference type="AlphaFoldDB" id="A0AAD1BMI4"/>
<evidence type="ECO:0000313" key="2">
    <source>
        <dbReference type="Proteomes" id="UP000067008"/>
    </source>
</evidence>
<accession>A0AAD1BMI4</accession>
<dbReference type="EMBL" id="AP014926">
    <property type="protein sequence ID" value="BAR96932.1"/>
    <property type="molecule type" value="Genomic_DNA"/>
</dbReference>
<organism evidence="1 2">
    <name type="scientific">Prevotella intermedia</name>
    <dbReference type="NCBI Taxonomy" id="28131"/>
    <lineage>
        <taxon>Bacteria</taxon>
        <taxon>Pseudomonadati</taxon>
        <taxon>Bacteroidota</taxon>
        <taxon>Bacteroidia</taxon>
        <taxon>Bacteroidales</taxon>
        <taxon>Prevotellaceae</taxon>
        <taxon>Prevotella</taxon>
    </lineage>
</organism>
<reference evidence="1 2" key="1">
    <citation type="submission" date="2015-07" db="EMBL/GenBank/DDBJ databases">
        <title>Complete genome sequence of Prevotella intermedia strain 17-2.</title>
        <authorList>
            <person name="Nambu T."/>
        </authorList>
    </citation>
    <scope>NUCLEOTIDE SEQUENCE [LARGE SCALE GENOMIC DNA]</scope>
    <source>
        <strain evidence="1 2">17-2</strain>
    </source>
</reference>
<protein>
    <submittedName>
        <fullName evidence="1">Uncharacterized protein</fullName>
    </submittedName>
</protein>